<comment type="cofactor">
    <cofactor evidence="1">
        <name>heme</name>
        <dbReference type="ChEBI" id="CHEBI:30413"/>
    </cofactor>
</comment>
<dbReference type="STRING" id="695939.SAMN00790413_05314"/>
<dbReference type="InterPro" id="IPR017972">
    <property type="entry name" value="Cyt_P450_CS"/>
</dbReference>
<protein>
    <submittedName>
        <fullName evidence="4">Cytochrome P450</fullName>
    </submittedName>
</protein>
<dbReference type="AlphaFoldDB" id="A0A1W1UF89"/>
<sequence>MDTLPRPSGQPYAGHLPRWAGEPLALLEEGAALGSLFALSLGVPAVVGFSPEWNRQLLGDLDTFRSGGSFSRLVPHLAGGVILLDAPGHRSRRAHLNVPFSAASLASLRERLRVLLHHLRPEGEFDALRWADDTTLHLLNAAYFSGEFPVPLLRAFLAPLRRPFPAPMLPRPALFARASAEITRLACRRRAEGGTDLLAHLARLEGHVEETRVTLAAAHDTTTHTLAWAVWHLAHHPEWRTREGLRPVVRETLRLTPPGFIGSRRLGREVEFGGHRLTRGTLALYSPYLTHRDPDLWARPLAFDPARFGRPPAAWSYLPFGGGERTCLGMHLAHLLLDESLSALLGGELKPVRGNATLRPGVTLGPTGPLVVAYRGR</sequence>
<dbReference type="Gene3D" id="1.10.630.10">
    <property type="entry name" value="Cytochrome P450"/>
    <property type="match status" value="1"/>
</dbReference>
<dbReference type="InterPro" id="IPR001128">
    <property type="entry name" value="Cyt_P450"/>
</dbReference>
<comment type="similarity">
    <text evidence="2 3">Belongs to the cytochrome P450 family.</text>
</comment>
<evidence type="ECO:0000313" key="5">
    <source>
        <dbReference type="Proteomes" id="UP000192582"/>
    </source>
</evidence>
<evidence type="ECO:0000256" key="1">
    <source>
        <dbReference type="ARBA" id="ARBA00001971"/>
    </source>
</evidence>
<dbReference type="InterPro" id="IPR036396">
    <property type="entry name" value="Cyt_P450_sf"/>
</dbReference>
<reference evidence="4 5" key="1">
    <citation type="submission" date="2017-04" db="EMBL/GenBank/DDBJ databases">
        <authorList>
            <person name="Afonso C.L."/>
            <person name="Miller P.J."/>
            <person name="Scott M.A."/>
            <person name="Spackman E."/>
            <person name="Goraichik I."/>
            <person name="Dimitrov K.M."/>
            <person name="Suarez D.L."/>
            <person name="Swayne D.E."/>
        </authorList>
    </citation>
    <scope>NUCLEOTIDE SEQUENCE [LARGE SCALE GENOMIC DNA]</scope>
    <source>
        <strain evidence="4 5">KR-140</strain>
    </source>
</reference>
<dbReference type="GO" id="GO:0005506">
    <property type="term" value="F:iron ion binding"/>
    <property type="evidence" value="ECO:0007669"/>
    <property type="project" value="InterPro"/>
</dbReference>
<dbReference type="GO" id="GO:0020037">
    <property type="term" value="F:heme binding"/>
    <property type="evidence" value="ECO:0007669"/>
    <property type="project" value="InterPro"/>
</dbReference>
<dbReference type="OrthoDB" id="9789468at2"/>
<dbReference type="PRINTS" id="PR00359">
    <property type="entry name" value="BP450"/>
</dbReference>
<keyword evidence="5" id="KW-1185">Reference proteome</keyword>
<keyword evidence="3" id="KW-0349">Heme</keyword>
<proteinExistence type="inferred from homology"/>
<evidence type="ECO:0000256" key="2">
    <source>
        <dbReference type="ARBA" id="ARBA00010617"/>
    </source>
</evidence>
<dbReference type="InterPro" id="IPR050121">
    <property type="entry name" value="Cytochrome_P450_monoxygenase"/>
</dbReference>
<dbReference type="InterPro" id="IPR002397">
    <property type="entry name" value="Cyt_P450_B"/>
</dbReference>
<name>A0A1W1UF89_9DEIO</name>
<accession>A0A1W1UF89</accession>
<dbReference type="SUPFAM" id="SSF48264">
    <property type="entry name" value="Cytochrome P450"/>
    <property type="match status" value="1"/>
</dbReference>
<dbReference type="PANTHER" id="PTHR24305:SF166">
    <property type="entry name" value="CYTOCHROME P450 12A4, MITOCHONDRIAL-RELATED"/>
    <property type="match status" value="1"/>
</dbReference>
<dbReference type="PANTHER" id="PTHR24305">
    <property type="entry name" value="CYTOCHROME P450"/>
    <property type="match status" value="1"/>
</dbReference>
<dbReference type="PROSITE" id="PS00086">
    <property type="entry name" value="CYTOCHROME_P450"/>
    <property type="match status" value="1"/>
</dbReference>
<dbReference type="EMBL" id="FWWU01000004">
    <property type="protein sequence ID" value="SMB79730.1"/>
    <property type="molecule type" value="Genomic_DNA"/>
</dbReference>
<keyword evidence="3" id="KW-0408">Iron</keyword>
<dbReference type="RefSeq" id="WP_084045556.1">
    <property type="nucleotide sequence ID" value="NZ_FWWU01000004.1"/>
</dbReference>
<dbReference type="PRINTS" id="PR00385">
    <property type="entry name" value="P450"/>
</dbReference>
<dbReference type="Proteomes" id="UP000192582">
    <property type="component" value="Unassembled WGS sequence"/>
</dbReference>
<evidence type="ECO:0000256" key="3">
    <source>
        <dbReference type="RuleBase" id="RU000461"/>
    </source>
</evidence>
<organism evidence="4 5">
    <name type="scientific">Deinococcus hopiensis KR-140</name>
    <dbReference type="NCBI Taxonomy" id="695939"/>
    <lineage>
        <taxon>Bacteria</taxon>
        <taxon>Thermotogati</taxon>
        <taxon>Deinococcota</taxon>
        <taxon>Deinococci</taxon>
        <taxon>Deinococcales</taxon>
        <taxon>Deinococcaceae</taxon>
        <taxon>Deinococcus</taxon>
    </lineage>
</organism>
<dbReference type="Pfam" id="PF00067">
    <property type="entry name" value="p450"/>
    <property type="match status" value="1"/>
</dbReference>
<keyword evidence="3" id="KW-0560">Oxidoreductase</keyword>
<keyword evidence="3" id="KW-0503">Monooxygenase</keyword>
<dbReference type="GO" id="GO:0004497">
    <property type="term" value="F:monooxygenase activity"/>
    <property type="evidence" value="ECO:0007669"/>
    <property type="project" value="UniProtKB-KW"/>
</dbReference>
<evidence type="ECO:0000313" key="4">
    <source>
        <dbReference type="EMBL" id="SMB79730.1"/>
    </source>
</evidence>
<gene>
    <name evidence="4" type="ORF">SAMN00790413_05314</name>
</gene>
<keyword evidence="3" id="KW-0479">Metal-binding</keyword>
<dbReference type="GO" id="GO:0016705">
    <property type="term" value="F:oxidoreductase activity, acting on paired donors, with incorporation or reduction of molecular oxygen"/>
    <property type="evidence" value="ECO:0007669"/>
    <property type="project" value="InterPro"/>
</dbReference>